<dbReference type="SUPFAM" id="SSF46689">
    <property type="entry name" value="Homeodomain-like"/>
    <property type="match status" value="1"/>
</dbReference>
<gene>
    <name evidence="6" type="ORF">REIFOR_02043</name>
</gene>
<dbReference type="GO" id="GO:0003677">
    <property type="term" value="F:DNA binding"/>
    <property type="evidence" value="ECO:0007669"/>
    <property type="project" value="UniProtKB-UniRule"/>
</dbReference>
<dbReference type="Pfam" id="PF16925">
    <property type="entry name" value="TetR_C_13"/>
    <property type="match status" value="1"/>
</dbReference>
<proteinExistence type="predicted"/>
<dbReference type="SUPFAM" id="SSF48498">
    <property type="entry name" value="Tetracyclin repressor-like, C-terminal domain"/>
    <property type="match status" value="1"/>
</dbReference>
<evidence type="ECO:0000313" key="6">
    <source>
        <dbReference type="EMBL" id="ATX77178.1"/>
    </source>
</evidence>
<feature type="domain" description="HTH tetR-type" evidence="5">
    <location>
        <begin position="4"/>
        <end position="64"/>
    </location>
</feature>
<keyword evidence="3" id="KW-0804">Transcription</keyword>
<evidence type="ECO:0000256" key="3">
    <source>
        <dbReference type="ARBA" id="ARBA00023163"/>
    </source>
</evidence>
<keyword evidence="2 4" id="KW-0238">DNA-binding</keyword>
<dbReference type="EMBL" id="CP011797">
    <property type="protein sequence ID" value="ATX77178.1"/>
    <property type="molecule type" value="Genomic_DNA"/>
</dbReference>
<dbReference type="InterPro" id="IPR001647">
    <property type="entry name" value="HTH_TetR"/>
</dbReference>
<dbReference type="PANTHER" id="PTHR47506:SF3">
    <property type="entry name" value="HTH-TYPE TRANSCRIPTIONAL REGULATOR LMRA"/>
    <property type="match status" value="1"/>
</dbReference>
<feature type="DNA-binding region" description="H-T-H motif" evidence="4">
    <location>
        <begin position="27"/>
        <end position="46"/>
    </location>
</feature>
<dbReference type="InterPro" id="IPR036271">
    <property type="entry name" value="Tet_transcr_reg_TetR-rel_C_sf"/>
</dbReference>
<dbReference type="PANTHER" id="PTHR47506">
    <property type="entry name" value="TRANSCRIPTIONAL REGULATORY PROTEIN"/>
    <property type="match status" value="1"/>
</dbReference>
<accession>A0A2K8KR05</accession>
<keyword evidence="1" id="KW-0805">Transcription regulation</keyword>
<evidence type="ECO:0000259" key="5">
    <source>
        <dbReference type="PROSITE" id="PS50977"/>
    </source>
</evidence>
<dbReference type="PROSITE" id="PS50977">
    <property type="entry name" value="HTH_TETR_2"/>
    <property type="match status" value="1"/>
</dbReference>
<dbReference type="OrthoDB" id="4541465at2"/>
<reference evidence="6 7" key="1">
    <citation type="journal article" date="2017" name="Environ. Microbiol.">
        <title>Genomic and physiological analyses of 'Reinekea forsetii' reveal a versatile opportunistic lifestyle during spring algae blooms.</title>
        <authorList>
            <person name="Avci B."/>
            <person name="Hahnke R.L."/>
            <person name="Chafee M."/>
            <person name="Fischer T."/>
            <person name="Gruber-Vodicka H."/>
            <person name="Tegetmeyer H.E."/>
            <person name="Harder J."/>
            <person name="Fuchs B.M."/>
            <person name="Amann R.I."/>
            <person name="Teeling H."/>
        </authorList>
    </citation>
    <scope>NUCLEOTIDE SEQUENCE [LARGE SCALE GENOMIC DNA]</scope>
    <source>
        <strain evidence="6 7">Hel1_31_D35</strain>
    </source>
</reference>
<evidence type="ECO:0000313" key="7">
    <source>
        <dbReference type="Proteomes" id="UP000229757"/>
    </source>
</evidence>
<dbReference type="KEGG" id="rfo:REIFOR_02043"/>
<dbReference type="InterPro" id="IPR011075">
    <property type="entry name" value="TetR_C"/>
</dbReference>
<evidence type="ECO:0000256" key="2">
    <source>
        <dbReference type="ARBA" id="ARBA00023125"/>
    </source>
</evidence>
<dbReference type="AlphaFoldDB" id="A0A2K8KR05"/>
<sequence length="186" mass="20327">MTNSISREKLIEATRDLLWEKGLASISPRNILDRAGVGQGSMYHYFKTKRDLVIEAIKRNADELLTNASVIFGSGDTAYRKIEAFLDCGVSAQMGCKLGNLAADHEVMSDTDMVDIINRMFNSLAKMLEGVLAVGIAAGQLPRTLKPLDAAWMVIAMLQGGLVCAKVGQSRQPYESAIKSFLCLLR</sequence>
<dbReference type="PRINTS" id="PR00455">
    <property type="entry name" value="HTHTETR"/>
</dbReference>
<protein>
    <submittedName>
        <fullName evidence="6">Transcriptional regulator, TetR family</fullName>
    </submittedName>
</protein>
<evidence type="ECO:0000256" key="1">
    <source>
        <dbReference type="ARBA" id="ARBA00023015"/>
    </source>
</evidence>
<dbReference type="RefSeq" id="WP_100257456.1">
    <property type="nucleotide sequence ID" value="NZ_CP011797.1"/>
</dbReference>
<evidence type="ECO:0000256" key="4">
    <source>
        <dbReference type="PROSITE-ProRule" id="PRU00335"/>
    </source>
</evidence>
<dbReference type="Pfam" id="PF00440">
    <property type="entry name" value="TetR_N"/>
    <property type="match status" value="1"/>
</dbReference>
<keyword evidence="7" id="KW-1185">Reference proteome</keyword>
<dbReference type="Gene3D" id="1.10.357.10">
    <property type="entry name" value="Tetracycline Repressor, domain 2"/>
    <property type="match status" value="1"/>
</dbReference>
<organism evidence="6 7">
    <name type="scientific">Reinekea forsetii</name>
    <dbReference type="NCBI Taxonomy" id="1336806"/>
    <lineage>
        <taxon>Bacteria</taxon>
        <taxon>Pseudomonadati</taxon>
        <taxon>Pseudomonadota</taxon>
        <taxon>Gammaproteobacteria</taxon>
        <taxon>Oceanospirillales</taxon>
        <taxon>Saccharospirillaceae</taxon>
        <taxon>Reinekea</taxon>
    </lineage>
</organism>
<dbReference type="InterPro" id="IPR009057">
    <property type="entry name" value="Homeodomain-like_sf"/>
</dbReference>
<name>A0A2K8KR05_9GAMM</name>
<dbReference type="Proteomes" id="UP000229757">
    <property type="component" value="Chromosome"/>
</dbReference>